<feature type="chain" id="PRO_5001979165" description="Malate dehydrogenase" evidence="2">
    <location>
        <begin position="18"/>
        <end position="264"/>
    </location>
</feature>
<dbReference type="InterPro" id="IPR021851">
    <property type="entry name" value="DUF3455"/>
</dbReference>
<evidence type="ECO:0000313" key="3">
    <source>
        <dbReference type="EMBL" id="CEJ80517.1"/>
    </source>
</evidence>
<protein>
    <recommendedName>
        <fullName evidence="5">Malate dehydrogenase</fullName>
    </recommendedName>
</protein>
<feature type="region of interest" description="Disordered" evidence="1">
    <location>
        <begin position="133"/>
        <end position="153"/>
    </location>
</feature>
<organism evidence="3 4">
    <name type="scientific">[Torrubiella] hemipterigena</name>
    <dbReference type="NCBI Taxonomy" id="1531966"/>
    <lineage>
        <taxon>Eukaryota</taxon>
        <taxon>Fungi</taxon>
        <taxon>Dikarya</taxon>
        <taxon>Ascomycota</taxon>
        <taxon>Pezizomycotina</taxon>
        <taxon>Sordariomycetes</taxon>
        <taxon>Hypocreomycetidae</taxon>
        <taxon>Hypocreales</taxon>
        <taxon>Clavicipitaceae</taxon>
        <taxon>Clavicipitaceae incertae sedis</taxon>
        <taxon>'Torrubiella' clade</taxon>
    </lineage>
</organism>
<evidence type="ECO:0000256" key="2">
    <source>
        <dbReference type="SAM" id="SignalP"/>
    </source>
</evidence>
<dbReference type="PANTHER" id="PTHR35567">
    <property type="entry name" value="MALATE DEHYDROGENASE (AFU_ORTHOLOGUE AFUA_2G13800)"/>
    <property type="match status" value="1"/>
</dbReference>
<keyword evidence="2" id="KW-0732">Signal</keyword>
<proteinExistence type="predicted"/>
<dbReference type="EMBL" id="CDHN01000001">
    <property type="protein sequence ID" value="CEJ80517.1"/>
    <property type="molecule type" value="Genomic_DNA"/>
</dbReference>
<dbReference type="AlphaFoldDB" id="A0A0A1T2N5"/>
<evidence type="ECO:0000256" key="1">
    <source>
        <dbReference type="SAM" id="MobiDB-lite"/>
    </source>
</evidence>
<evidence type="ECO:0000313" key="4">
    <source>
        <dbReference type="Proteomes" id="UP000039046"/>
    </source>
</evidence>
<name>A0A0A1T2N5_9HYPO</name>
<dbReference type="PANTHER" id="PTHR35567:SF3">
    <property type="entry name" value="MALATE DEHYDROGENASE"/>
    <property type="match status" value="1"/>
</dbReference>
<sequence length="264" mass="26869">MLAKSFLTLAAAACAVASPIAVSVSAGAGASASAGPSCPHVPATPTLPKAGGASELPNPPEGTKLLHIALGFGIQNYTCPTQGANATATGALAMLYDATHLYPGQSQRSLSEEQWAALPGEVLNSRPVPLQFSTSTDGRADPKHPGATNDPWTAETPLIVEGARSLPFIGHHFFNAAGVPTFVLDDGKIMLLAKKIDSHAAPASADPGPDKTGAVPWLYLGNNPGSIGAKYVYRVLTAGGNSHGCAVGAGGDSTSYTATYWFYG</sequence>
<dbReference type="HOGENOM" id="CLU_067863_1_0_1"/>
<feature type="signal peptide" evidence="2">
    <location>
        <begin position="1"/>
        <end position="17"/>
    </location>
</feature>
<dbReference type="Proteomes" id="UP000039046">
    <property type="component" value="Unassembled WGS sequence"/>
</dbReference>
<accession>A0A0A1T2N5</accession>
<dbReference type="Pfam" id="PF11937">
    <property type="entry name" value="DUF3455"/>
    <property type="match status" value="1"/>
</dbReference>
<evidence type="ECO:0008006" key="5">
    <source>
        <dbReference type="Google" id="ProtNLM"/>
    </source>
</evidence>
<gene>
    <name evidence="3" type="ORF">VHEMI00696</name>
</gene>
<keyword evidence="4" id="KW-1185">Reference proteome</keyword>
<reference evidence="3 4" key="1">
    <citation type="journal article" date="2015" name="Genome Announc.">
        <title>Draft Genome Sequence and Gene Annotation of the Entomopathogenic Fungus Verticillium hemipterigenum.</title>
        <authorList>
            <person name="Horn F."/>
            <person name="Habel A."/>
            <person name="Scharf D.H."/>
            <person name="Dworschak J."/>
            <person name="Brakhage A.A."/>
            <person name="Guthke R."/>
            <person name="Hertweck C."/>
            <person name="Linde J."/>
        </authorList>
    </citation>
    <scope>NUCLEOTIDE SEQUENCE [LARGE SCALE GENOMIC DNA]</scope>
</reference>
<dbReference type="OrthoDB" id="1859733at2759"/>